<keyword evidence="2" id="KW-1185">Reference proteome</keyword>
<accession>A0ABQ7XTK7</accession>
<comment type="caution">
    <text evidence="1">The sequence shown here is derived from an EMBL/GenBank/DDBJ whole genome shotgun (WGS) entry which is preliminary data.</text>
</comment>
<gene>
    <name evidence="1" type="ORF">HID58_087070</name>
</gene>
<dbReference type="Proteomes" id="UP000824890">
    <property type="component" value="Unassembled WGS sequence"/>
</dbReference>
<feature type="non-terminal residue" evidence="1">
    <location>
        <position position="1"/>
    </location>
</feature>
<evidence type="ECO:0000313" key="2">
    <source>
        <dbReference type="Proteomes" id="UP000824890"/>
    </source>
</evidence>
<evidence type="ECO:0000313" key="1">
    <source>
        <dbReference type="EMBL" id="KAH0858809.1"/>
    </source>
</evidence>
<sequence length="229" mass="25749">SDSDGDSSLGWDPGSQGIKRNRSDLYYNETIGRILGRNGVLATRVILVLRRILWVGANIGSAWSVLSLGSSKWMRNQEDQSKDYQGLYWCLVICWRQIGRTGNRWDNWSSLRCWINFPVLFTALQTLNLVPSNQFSDGKRVNRMIGSELGLVLRFGGYGSLQRGVAERALWCYENVQDGVIITTHFGTAVVGSDIKSSIVEWSFKLLTLRAIFGKGSLLENVFIDMVNC</sequence>
<reference evidence="1 2" key="1">
    <citation type="submission" date="2021-05" db="EMBL/GenBank/DDBJ databases">
        <title>Genome Assembly of Synthetic Allotetraploid Brassica napus Reveals Homoeologous Exchanges between Subgenomes.</title>
        <authorList>
            <person name="Davis J.T."/>
        </authorList>
    </citation>
    <scope>NUCLEOTIDE SEQUENCE [LARGE SCALE GENOMIC DNA]</scope>
    <source>
        <strain evidence="2">cv. Da-Ae</strain>
        <tissue evidence="1">Seedling</tissue>
    </source>
</reference>
<dbReference type="EMBL" id="JAGKQM010000019">
    <property type="protein sequence ID" value="KAH0858809.1"/>
    <property type="molecule type" value="Genomic_DNA"/>
</dbReference>
<name>A0ABQ7XTK7_BRANA</name>
<proteinExistence type="predicted"/>
<protein>
    <submittedName>
        <fullName evidence="1">Uncharacterized protein</fullName>
    </submittedName>
</protein>
<organism evidence="1 2">
    <name type="scientific">Brassica napus</name>
    <name type="common">Rape</name>
    <dbReference type="NCBI Taxonomy" id="3708"/>
    <lineage>
        <taxon>Eukaryota</taxon>
        <taxon>Viridiplantae</taxon>
        <taxon>Streptophyta</taxon>
        <taxon>Embryophyta</taxon>
        <taxon>Tracheophyta</taxon>
        <taxon>Spermatophyta</taxon>
        <taxon>Magnoliopsida</taxon>
        <taxon>eudicotyledons</taxon>
        <taxon>Gunneridae</taxon>
        <taxon>Pentapetalae</taxon>
        <taxon>rosids</taxon>
        <taxon>malvids</taxon>
        <taxon>Brassicales</taxon>
        <taxon>Brassicaceae</taxon>
        <taxon>Brassiceae</taxon>
        <taxon>Brassica</taxon>
    </lineage>
</organism>